<evidence type="ECO:0000313" key="4">
    <source>
        <dbReference type="Proteomes" id="UP000280507"/>
    </source>
</evidence>
<sequence length="81" mass="9526">MPFNDYYKTLEVELTASAKEIRESYRKLAHKYHPDISEQTNCEPLFKEITEAYAVLKPVNKQSAHRSSSMNDVITLKHHFR</sequence>
<dbReference type="EMBL" id="RIZG01000013">
    <property type="protein sequence ID" value="RNF48109.1"/>
    <property type="molecule type" value="Genomic_DNA"/>
</dbReference>
<reference evidence="3 4" key="1">
    <citation type="journal article" date="2012" name="Int. J. Syst. Evol. Microbiol.">
        <title>Marinomonas hwangdonensis sp. nov., isolated from seawater.</title>
        <authorList>
            <person name="Jung Y.T."/>
            <person name="Oh T.K."/>
            <person name="Yoon J.H."/>
        </authorList>
    </citation>
    <scope>NUCLEOTIDE SEQUENCE [LARGE SCALE GENOMIC DNA]</scope>
    <source>
        <strain evidence="3 4">HDW-15</strain>
    </source>
</reference>
<dbReference type="Proteomes" id="UP000280507">
    <property type="component" value="Unassembled WGS sequence"/>
</dbReference>
<dbReference type="Gene3D" id="1.10.287.110">
    <property type="entry name" value="DnaJ domain"/>
    <property type="match status" value="1"/>
</dbReference>
<protein>
    <recommendedName>
        <fullName evidence="2">J domain-containing protein</fullName>
    </recommendedName>
</protein>
<name>A0A3M8PVT6_9GAMM</name>
<evidence type="ECO:0000259" key="2">
    <source>
        <dbReference type="PROSITE" id="PS50076"/>
    </source>
</evidence>
<evidence type="ECO:0000256" key="1">
    <source>
        <dbReference type="ARBA" id="ARBA00023186"/>
    </source>
</evidence>
<feature type="domain" description="J" evidence="2">
    <location>
        <begin position="5"/>
        <end position="69"/>
    </location>
</feature>
<dbReference type="CDD" id="cd06257">
    <property type="entry name" value="DnaJ"/>
    <property type="match status" value="1"/>
</dbReference>
<keyword evidence="1" id="KW-0143">Chaperone</keyword>
<proteinExistence type="predicted"/>
<dbReference type="GO" id="GO:0036503">
    <property type="term" value="P:ERAD pathway"/>
    <property type="evidence" value="ECO:0007669"/>
    <property type="project" value="TreeGrafter"/>
</dbReference>
<dbReference type="InterPro" id="IPR001623">
    <property type="entry name" value="DnaJ_domain"/>
</dbReference>
<dbReference type="SMART" id="SM00271">
    <property type="entry name" value="DnaJ"/>
    <property type="match status" value="1"/>
</dbReference>
<dbReference type="PRINTS" id="PR00625">
    <property type="entry name" value="JDOMAIN"/>
</dbReference>
<dbReference type="SUPFAM" id="SSF46565">
    <property type="entry name" value="Chaperone J-domain"/>
    <property type="match status" value="1"/>
</dbReference>
<dbReference type="RefSeq" id="WP_123096759.1">
    <property type="nucleotide sequence ID" value="NZ_RIZG01000013.1"/>
</dbReference>
<dbReference type="AlphaFoldDB" id="A0A3M8PVT6"/>
<organism evidence="3 4">
    <name type="scientific">Marinomonas hwangdonensis</name>
    <dbReference type="NCBI Taxonomy" id="1053647"/>
    <lineage>
        <taxon>Bacteria</taxon>
        <taxon>Pseudomonadati</taxon>
        <taxon>Pseudomonadota</taxon>
        <taxon>Gammaproteobacteria</taxon>
        <taxon>Oceanospirillales</taxon>
        <taxon>Oceanospirillaceae</taxon>
        <taxon>Marinomonas</taxon>
    </lineage>
</organism>
<dbReference type="GO" id="GO:0051787">
    <property type="term" value="F:misfolded protein binding"/>
    <property type="evidence" value="ECO:0007669"/>
    <property type="project" value="TreeGrafter"/>
</dbReference>
<dbReference type="PANTHER" id="PTHR44360">
    <property type="entry name" value="DNAJ HOMOLOG SUBFAMILY B MEMBER 9"/>
    <property type="match status" value="1"/>
</dbReference>
<dbReference type="GO" id="GO:0051087">
    <property type="term" value="F:protein-folding chaperone binding"/>
    <property type="evidence" value="ECO:0007669"/>
    <property type="project" value="TreeGrafter"/>
</dbReference>
<dbReference type="PANTHER" id="PTHR44360:SF1">
    <property type="entry name" value="DNAJ HOMOLOG SUBFAMILY B MEMBER 9"/>
    <property type="match status" value="1"/>
</dbReference>
<dbReference type="Pfam" id="PF00226">
    <property type="entry name" value="DnaJ"/>
    <property type="match status" value="1"/>
</dbReference>
<dbReference type="InterPro" id="IPR036869">
    <property type="entry name" value="J_dom_sf"/>
</dbReference>
<keyword evidence="4" id="KW-1185">Reference proteome</keyword>
<dbReference type="OrthoDB" id="9779889at2"/>
<dbReference type="PROSITE" id="PS50076">
    <property type="entry name" value="DNAJ_2"/>
    <property type="match status" value="1"/>
</dbReference>
<gene>
    <name evidence="3" type="ORF">EBI00_15060</name>
</gene>
<evidence type="ECO:0000313" key="3">
    <source>
        <dbReference type="EMBL" id="RNF48109.1"/>
    </source>
</evidence>
<accession>A0A3M8PVT6</accession>
<comment type="caution">
    <text evidence="3">The sequence shown here is derived from an EMBL/GenBank/DDBJ whole genome shotgun (WGS) entry which is preliminary data.</text>
</comment>
<dbReference type="InterPro" id="IPR051948">
    <property type="entry name" value="Hsp70_co-chaperone_J-domain"/>
</dbReference>